<proteinExistence type="predicted"/>
<name>A0ABU1Q2Y6_9PSEU</name>
<dbReference type="InterPro" id="IPR058966">
    <property type="entry name" value="MJECL33-like"/>
</dbReference>
<dbReference type="RefSeq" id="WP_310310324.1">
    <property type="nucleotide sequence ID" value="NZ_BAAAXB010000001.1"/>
</dbReference>
<evidence type="ECO:0000313" key="2">
    <source>
        <dbReference type="Proteomes" id="UP001268819"/>
    </source>
</evidence>
<keyword evidence="2" id="KW-1185">Reference proteome</keyword>
<sequence>MMTRADMADQLQPGSSTPIKTFVIEAHAEDPLRLLEEVVGRSNLEVTADAYLYRAHLDGGVLWVDQLDGRFWSIHTDMSTKQAHTFLRKEVENRRELDWMWLPSEHLRKIWPNTRPQRVVTTFDASHFQEEDVPAKDLKVHLSGRGATQLLDYIAGNVDYRYSVSFQSSQSVLVDPDLGSIVEGVNRQGRFAVHGDSFDFHLQVVQAVVRRYKNLVQLCEARAIDYASFGEADGGGTMSGGAILVRFSRTITDLSAFVAELFSARTPYRLWGVPRLYDEHAEVDAVDLHVGQSIRMDFGADWLRVYLDKGSCGNTVARLVCNLQHTFDGALSFADPVLDAALRGISPALPRRP</sequence>
<dbReference type="EMBL" id="JAVDSG010000001">
    <property type="protein sequence ID" value="MDR6597263.1"/>
    <property type="molecule type" value="Genomic_DNA"/>
</dbReference>
<dbReference type="Proteomes" id="UP001268819">
    <property type="component" value="Unassembled WGS sequence"/>
</dbReference>
<evidence type="ECO:0000313" key="1">
    <source>
        <dbReference type="EMBL" id="MDR6597263.1"/>
    </source>
</evidence>
<dbReference type="Pfam" id="PF25924">
    <property type="entry name" value="MJECL33"/>
    <property type="match status" value="1"/>
</dbReference>
<organism evidence="1 2">
    <name type="scientific">Saccharothrix longispora</name>
    <dbReference type="NCBI Taxonomy" id="33920"/>
    <lineage>
        <taxon>Bacteria</taxon>
        <taxon>Bacillati</taxon>
        <taxon>Actinomycetota</taxon>
        <taxon>Actinomycetes</taxon>
        <taxon>Pseudonocardiales</taxon>
        <taxon>Pseudonocardiaceae</taxon>
        <taxon>Saccharothrix</taxon>
    </lineage>
</organism>
<reference evidence="1 2" key="1">
    <citation type="submission" date="2023-07" db="EMBL/GenBank/DDBJ databases">
        <title>Sequencing the genomes of 1000 actinobacteria strains.</title>
        <authorList>
            <person name="Klenk H.-P."/>
        </authorList>
    </citation>
    <scope>NUCLEOTIDE SEQUENCE [LARGE SCALE GENOMIC DNA]</scope>
    <source>
        <strain evidence="1 2">DSM 43749</strain>
    </source>
</reference>
<accession>A0ABU1Q2Y6</accession>
<protein>
    <submittedName>
        <fullName evidence="1">Uncharacterized protein</fullName>
    </submittedName>
</protein>
<gene>
    <name evidence="1" type="ORF">J2S66_005647</name>
</gene>
<comment type="caution">
    <text evidence="1">The sequence shown here is derived from an EMBL/GenBank/DDBJ whole genome shotgun (WGS) entry which is preliminary data.</text>
</comment>